<keyword evidence="4" id="KW-0804">Transcription</keyword>
<dbReference type="InterPro" id="IPR036638">
    <property type="entry name" value="HLH_DNA-bd_sf"/>
</dbReference>
<dbReference type="InterPro" id="IPR045239">
    <property type="entry name" value="bHLH95_bHLH"/>
</dbReference>
<dbReference type="GO" id="GO:0005634">
    <property type="term" value="C:nucleus"/>
    <property type="evidence" value="ECO:0007669"/>
    <property type="project" value="UniProtKB-SubCell"/>
</dbReference>
<reference evidence="7" key="1">
    <citation type="submission" date="2022-05" db="EMBL/GenBank/DDBJ databases">
        <title>The Musa troglodytarum L. genome provides insights into the mechanism of non-climacteric behaviour and enrichment of carotenoids.</title>
        <authorList>
            <person name="Wang J."/>
        </authorList>
    </citation>
    <scope>NUCLEOTIDE SEQUENCE</scope>
    <source>
        <tissue evidence="7">Leaf</tissue>
    </source>
</reference>
<keyword evidence="5" id="KW-0539">Nucleus</keyword>
<name>A0A9E7JX57_9LILI</name>
<comment type="similarity">
    <text evidence="2">Belongs to the bHLH protein family.</text>
</comment>
<feature type="region of interest" description="Disordered" evidence="6">
    <location>
        <begin position="377"/>
        <end position="437"/>
    </location>
</feature>
<organism evidence="7 8">
    <name type="scientific">Musa troglodytarum</name>
    <name type="common">fe'i banana</name>
    <dbReference type="NCBI Taxonomy" id="320322"/>
    <lineage>
        <taxon>Eukaryota</taxon>
        <taxon>Viridiplantae</taxon>
        <taxon>Streptophyta</taxon>
        <taxon>Embryophyta</taxon>
        <taxon>Tracheophyta</taxon>
        <taxon>Spermatophyta</taxon>
        <taxon>Magnoliopsida</taxon>
        <taxon>Liliopsida</taxon>
        <taxon>Zingiberales</taxon>
        <taxon>Musaceae</taxon>
        <taxon>Musa</taxon>
    </lineage>
</organism>
<evidence type="ECO:0000256" key="4">
    <source>
        <dbReference type="ARBA" id="ARBA00023163"/>
    </source>
</evidence>
<dbReference type="Proteomes" id="UP001055439">
    <property type="component" value="Chromosome 4"/>
</dbReference>
<gene>
    <name evidence="7" type="ORF">MUK42_29825</name>
</gene>
<dbReference type="PANTHER" id="PTHR16223:SF171">
    <property type="entry name" value="BASIC HELIX-LOOP-HELIX (BHLH) DNA-BINDING SUPERFAMILY PROTEIN"/>
    <property type="match status" value="1"/>
</dbReference>
<dbReference type="CDD" id="cd11393">
    <property type="entry name" value="bHLH_AtbHLH_like"/>
    <property type="match status" value="1"/>
</dbReference>
<dbReference type="InterPro" id="IPR045843">
    <property type="entry name" value="IND-like"/>
</dbReference>
<keyword evidence="8" id="KW-1185">Reference proteome</keyword>
<evidence type="ECO:0000256" key="5">
    <source>
        <dbReference type="ARBA" id="ARBA00023242"/>
    </source>
</evidence>
<evidence type="ECO:0000256" key="6">
    <source>
        <dbReference type="SAM" id="MobiDB-lite"/>
    </source>
</evidence>
<protein>
    <submittedName>
        <fullName evidence="7">HLH</fullName>
    </submittedName>
</protein>
<dbReference type="GO" id="GO:0000978">
    <property type="term" value="F:RNA polymerase II cis-regulatory region sequence-specific DNA binding"/>
    <property type="evidence" value="ECO:0007669"/>
    <property type="project" value="TreeGrafter"/>
</dbReference>
<sequence>MPPNSSSLFTHHSNTYEYPQADVTPTAGYVLLYIASSSRPLKPKQASTCTRTMAEEAFETSVASSSSVSGNSWWEIPANSVSTRSSVSQWPRPSLRSASSCDEDNISVCNTTSFTNVSPHSGLSMNSSSVGLSGEPVENHHLWNQVLLNVGSGGDMRGIHEDDDGENLLEVMTSKGFTPDEMFEPACDYLKKLDGSWEFANPLSLNSFKKQLSDYTGSTIVQVAGVTKDISEMVSNWSIAPPNPQLDRHVAPSACSFPITPPMAQYSTSNVAHAKHEILHSPSYPGGDMARGRSTGYMPYYDRIIKGESPQQDMGVAAASFLRNGVGYHQVSAVGLDNKFCAAGTSELPWTSTRRLSDLISFSGCLNKLPVDVLRPSRPYLKGSDSSDSRKHGHDCSSTRGNGRVSGASEGKKKRSEESSETVSKKSKHENSTVSSLKLQAPKVKLADKITALQQLVSPFGKTDTASVLLETINCIRILQEQVQLLSDPFMKSSASKDHSSWGEMERKEKAEAKLDLRSKGLCLVPISCIPQVHRENCGPDYWMPTFRACLYR</sequence>
<dbReference type="OrthoDB" id="663846at2759"/>
<evidence type="ECO:0000313" key="7">
    <source>
        <dbReference type="EMBL" id="URD96960.1"/>
    </source>
</evidence>
<feature type="compositionally biased region" description="Basic and acidic residues" evidence="6">
    <location>
        <begin position="385"/>
        <end position="397"/>
    </location>
</feature>
<dbReference type="AlphaFoldDB" id="A0A9E7JX57"/>
<dbReference type="GO" id="GO:0000981">
    <property type="term" value="F:DNA-binding transcription factor activity, RNA polymerase II-specific"/>
    <property type="evidence" value="ECO:0007669"/>
    <property type="project" value="TreeGrafter"/>
</dbReference>
<evidence type="ECO:0000313" key="8">
    <source>
        <dbReference type="Proteomes" id="UP001055439"/>
    </source>
</evidence>
<comment type="subcellular location">
    <subcellularLocation>
        <location evidence="1">Nucleus</location>
    </subcellularLocation>
</comment>
<evidence type="ECO:0000256" key="2">
    <source>
        <dbReference type="ARBA" id="ARBA00005510"/>
    </source>
</evidence>
<evidence type="ECO:0000256" key="3">
    <source>
        <dbReference type="ARBA" id="ARBA00023015"/>
    </source>
</evidence>
<keyword evidence="3" id="KW-0805">Transcription regulation</keyword>
<proteinExistence type="inferred from homology"/>
<dbReference type="SUPFAM" id="SSF47459">
    <property type="entry name" value="HLH, helix-loop-helix DNA-binding domain"/>
    <property type="match status" value="1"/>
</dbReference>
<dbReference type="PANTHER" id="PTHR16223">
    <property type="entry name" value="TRANSCRIPTION FACTOR BHLH83-RELATED"/>
    <property type="match status" value="1"/>
</dbReference>
<dbReference type="GO" id="GO:0046983">
    <property type="term" value="F:protein dimerization activity"/>
    <property type="evidence" value="ECO:0007669"/>
    <property type="project" value="InterPro"/>
</dbReference>
<evidence type="ECO:0000256" key="1">
    <source>
        <dbReference type="ARBA" id="ARBA00004123"/>
    </source>
</evidence>
<accession>A0A9E7JX57</accession>
<dbReference type="EMBL" id="CP097506">
    <property type="protein sequence ID" value="URD96960.1"/>
    <property type="molecule type" value="Genomic_DNA"/>
</dbReference>